<feature type="region of interest" description="Disordered" evidence="1">
    <location>
        <begin position="84"/>
        <end position="111"/>
    </location>
</feature>
<protein>
    <submittedName>
        <fullName evidence="3">Uncharacterized protein</fullName>
    </submittedName>
</protein>
<accession>A0A6A6GV25</accession>
<keyword evidence="4" id="KW-1185">Reference proteome</keyword>
<feature type="transmembrane region" description="Helical" evidence="2">
    <location>
        <begin position="7"/>
        <end position="31"/>
    </location>
</feature>
<keyword evidence="2" id="KW-0812">Transmembrane</keyword>
<feature type="compositionally biased region" description="Low complexity" evidence="1">
    <location>
        <begin position="100"/>
        <end position="111"/>
    </location>
</feature>
<reference evidence="3" key="1">
    <citation type="journal article" date="2020" name="Stud. Mycol.">
        <title>101 Dothideomycetes genomes: a test case for predicting lifestyles and emergence of pathogens.</title>
        <authorList>
            <person name="Haridas S."/>
            <person name="Albert R."/>
            <person name="Binder M."/>
            <person name="Bloem J."/>
            <person name="Labutti K."/>
            <person name="Salamov A."/>
            <person name="Andreopoulos B."/>
            <person name="Baker S."/>
            <person name="Barry K."/>
            <person name="Bills G."/>
            <person name="Bluhm B."/>
            <person name="Cannon C."/>
            <person name="Castanera R."/>
            <person name="Culley D."/>
            <person name="Daum C."/>
            <person name="Ezra D."/>
            <person name="Gonzalez J."/>
            <person name="Henrissat B."/>
            <person name="Kuo A."/>
            <person name="Liang C."/>
            <person name="Lipzen A."/>
            <person name="Lutzoni F."/>
            <person name="Magnuson J."/>
            <person name="Mondo S."/>
            <person name="Nolan M."/>
            <person name="Ohm R."/>
            <person name="Pangilinan J."/>
            <person name="Park H.-J."/>
            <person name="Ramirez L."/>
            <person name="Alfaro M."/>
            <person name="Sun H."/>
            <person name="Tritt A."/>
            <person name="Yoshinaga Y."/>
            <person name="Zwiers L.-H."/>
            <person name="Turgeon B."/>
            <person name="Goodwin S."/>
            <person name="Spatafora J."/>
            <person name="Crous P."/>
            <person name="Grigoriev I."/>
        </authorList>
    </citation>
    <scope>NUCLEOTIDE SEQUENCE</scope>
    <source>
        <strain evidence="3">Tuck. ex Michener</strain>
    </source>
</reference>
<sequence>MYITRPFLVFGLGLFILESIAVFGFTIVGLWQVPHIITRSVCDCGEAVYAGPGGASGIAPGSPAWENPRASSEISFSALSIISPSPTSLSTVTDRKLEASASTSSIQSSRN</sequence>
<evidence type="ECO:0000256" key="2">
    <source>
        <dbReference type="SAM" id="Phobius"/>
    </source>
</evidence>
<proteinExistence type="predicted"/>
<evidence type="ECO:0000313" key="3">
    <source>
        <dbReference type="EMBL" id="KAF2229646.1"/>
    </source>
</evidence>
<evidence type="ECO:0000256" key="1">
    <source>
        <dbReference type="SAM" id="MobiDB-lite"/>
    </source>
</evidence>
<dbReference type="EMBL" id="ML991857">
    <property type="protein sequence ID" value="KAF2229646.1"/>
    <property type="molecule type" value="Genomic_DNA"/>
</dbReference>
<keyword evidence="2" id="KW-1133">Transmembrane helix</keyword>
<dbReference type="Proteomes" id="UP000800092">
    <property type="component" value="Unassembled WGS sequence"/>
</dbReference>
<organism evidence="3 4">
    <name type="scientific">Viridothelium virens</name>
    <name type="common">Speckled blister lichen</name>
    <name type="synonym">Trypethelium virens</name>
    <dbReference type="NCBI Taxonomy" id="1048519"/>
    <lineage>
        <taxon>Eukaryota</taxon>
        <taxon>Fungi</taxon>
        <taxon>Dikarya</taxon>
        <taxon>Ascomycota</taxon>
        <taxon>Pezizomycotina</taxon>
        <taxon>Dothideomycetes</taxon>
        <taxon>Dothideomycetes incertae sedis</taxon>
        <taxon>Trypetheliales</taxon>
        <taxon>Trypetheliaceae</taxon>
        <taxon>Viridothelium</taxon>
    </lineage>
</organism>
<gene>
    <name evidence="3" type="ORF">EV356DRAFT_374559</name>
</gene>
<dbReference type="AlphaFoldDB" id="A0A6A6GV25"/>
<name>A0A6A6GV25_VIRVR</name>
<keyword evidence="2" id="KW-0472">Membrane</keyword>
<evidence type="ECO:0000313" key="4">
    <source>
        <dbReference type="Proteomes" id="UP000800092"/>
    </source>
</evidence>